<keyword evidence="2" id="KW-1185">Reference proteome</keyword>
<sequence length="119" mass="13204">MDLLKGAQLARWLPREQQEGDTNIGQVVSCKGRRACRAVTRRAVEVVGGMGPRIYGSEKFHRHTDRPGQARIASVGQLVQGPRLLGVTKRSHCRILGSSLRRWANEVGGTRNSYSVILR</sequence>
<protein>
    <submittedName>
        <fullName evidence="1">Uncharacterized protein</fullName>
    </submittedName>
</protein>
<gene>
    <name evidence="1" type="ORF">M406DRAFT_328488</name>
</gene>
<dbReference type="AlphaFoldDB" id="A0A9P4Y5Q1"/>
<proteinExistence type="predicted"/>
<dbReference type="RefSeq" id="XP_040778368.1">
    <property type="nucleotide sequence ID" value="XM_040920334.1"/>
</dbReference>
<name>A0A9P4Y5Q1_CRYP1</name>
<dbReference type="Proteomes" id="UP000803844">
    <property type="component" value="Unassembled WGS sequence"/>
</dbReference>
<dbReference type="EMBL" id="MU032346">
    <property type="protein sequence ID" value="KAF3767407.1"/>
    <property type="molecule type" value="Genomic_DNA"/>
</dbReference>
<evidence type="ECO:0000313" key="2">
    <source>
        <dbReference type="Proteomes" id="UP000803844"/>
    </source>
</evidence>
<comment type="caution">
    <text evidence="1">The sequence shown here is derived from an EMBL/GenBank/DDBJ whole genome shotgun (WGS) entry which is preliminary data.</text>
</comment>
<dbReference type="GeneID" id="63837463"/>
<reference evidence="1" key="1">
    <citation type="journal article" date="2020" name="Phytopathology">
        <title>Genome sequence of the chestnut blight fungus Cryphonectria parasitica EP155: A fundamental resource for an archetypical invasive plant pathogen.</title>
        <authorList>
            <person name="Crouch J.A."/>
            <person name="Dawe A."/>
            <person name="Aerts A."/>
            <person name="Barry K."/>
            <person name="Churchill A.C.L."/>
            <person name="Grimwood J."/>
            <person name="Hillman B."/>
            <person name="Milgroom M.G."/>
            <person name="Pangilinan J."/>
            <person name="Smith M."/>
            <person name="Salamov A."/>
            <person name="Schmutz J."/>
            <person name="Yadav J."/>
            <person name="Grigoriev I.V."/>
            <person name="Nuss D."/>
        </authorList>
    </citation>
    <scope>NUCLEOTIDE SEQUENCE</scope>
    <source>
        <strain evidence="1">EP155</strain>
    </source>
</reference>
<organism evidence="1 2">
    <name type="scientific">Cryphonectria parasitica (strain ATCC 38755 / EP155)</name>
    <dbReference type="NCBI Taxonomy" id="660469"/>
    <lineage>
        <taxon>Eukaryota</taxon>
        <taxon>Fungi</taxon>
        <taxon>Dikarya</taxon>
        <taxon>Ascomycota</taxon>
        <taxon>Pezizomycotina</taxon>
        <taxon>Sordariomycetes</taxon>
        <taxon>Sordariomycetidae</taxon>
        <taxon>Diaporthales</taxon>
        <taxon>Cryphonectriaceae</taxon>
        <taxon>Cryphonectria-Endothia species complex</taxon>
        <taxon>Cryphonectria</taxon>
    </lineage>
</organism>
<accession>A0A9P4Y5Q1</accession>
<evidence type="ECO:0000313" key="1">
    <source>
        <dbReference type="EMBL" id="KAF3767407.1"/>
    </source>
</evidence>